<proteinExistence type="predicted"/>
<reference evidence="1 2" key="1">
    <citation type="journal article" date="2021" name="Elife">
        <title>Chloroplast acquisition without the gene transfer in kleptoplastic sea slugs, Plakobranchus ocellatus.</title>
        <authorList>
            <person name="Maeda T."/>
            <person name="Takahashi S."/>
            <person name="Yoshida T."/>
            <person name="Shimamura S."/>
            <person name="Takaki Y."/>
            <person name="Nagai Y."/>
            <person name="Toyoda A."/>
            <person name="Suzuki Y."/>
            <person name="Arimoto A."/>
            <person name="Ishii H."/>
            <person name="Satoh N."/>
            <person name="Nishiyama T."/>
            <person name="Hasebe M."/>
            <person name="Maruyama T."/>
            <person name="Minagawa J."/>
            <person name="Obokata J."/>
            <person name="Shigenobu S."/>
        </authorList>
    </citation>
    <scope>NUCLEOTIDE SEQUENCE [LARGE SCALE GENOMIC DNA]</scope>
</reference>
<gene>
    <name evidence="1" type="ORF">PoB_005710300</name>
</gene>
<protein>
    <submittedName>
        <fullName evidence="1">Uncharacterized protein</fullName>
    </submittedName>
</protein>
<accession>A0AAV4CHR4</accession>
<keyword evidence="2" id="KW-1185">Reference proteome</keyword>
<dbReference type="Proteomes" id="UP000735302">
    <property type="component" value="Unassembled WGS sequence"/>
</dbReference>
<name>A0AAV4CHR4_9GAST</name>
<dbReference type="EMBL" id="BLXT01006250">
    <property type="protein sequence ID" value="GFO30598.1"/>
    <property type="molecule type" value="Genomic_DNA"/>
</dbReference>
<comment type="caution">
    <text evidence="1">The sequence shown here is derived from an EMBL/GenBank/DDBJ whole genome shotgun (WGS) entry which is preliminary data.</text>
</comment>
<organism evidence="1 2">
    <name type="scientific">Plakobranchus ocellatus</name>
    <dbReference type="NCBI Taxonomy" id="259542"/>
    <lineage>
        <taxon>Eukaryota</taxon>
        <taxon>Metazoa</taxon>
        <taxon>Spiralia</taxon>
        <taxon>Lophotrochozoa</taxon>
        <taxon>Mollusca</taxon>
        <taxon>Gastropoda</taxon>
        <taxon>Heterobranchia</taxon>
        <taxon>Euthyneura</taxon>
        <taxon>Panpulmonata</taxon>
        <taxon>Sacoglossa</taxon>
        <taxon>Placobranchoidea</taxon>
        <taxon>Plakobranchidae</taxon>
        <taxon>Plakobranchus</taxon>
    </lineage>
</organism>
<dbReference type="AlphaFoldDB" id="A0AAV4CHR4"/>
<sequence>MATELYATIVTAEDHRASHEDLNRGGDCVKRTSVYDAIFPEFFFGNGMKVTIASYTAVFQRYSIVYNEDFYPPPMKSKSKNE</sequence>
<evidence type="ECO:0000313" key="1">
    <source>
        <dbReference type="EMBL" id="GFO30598.1"/>
    </source>
</evidence>
<evidence type="ECO:0000313" key="2">
    <source>
        <dbReference type="Proteomes" id="UP000735302"/>
    </source>
</evidence>